<reference evidence="2" key="2">
    <citation type="journal article" date="2019" name="IMA Fungus">
        <title>Genome sequencing and comparison of five Tilletia species to identify candidate genes for the detection of regulated species infecting wheat.</title>
        <authorList>
            <person name="Nguyen H.D.T."/>
            <person name="Sultana T."/>
            <person name="Kesanakurti P."/>
            <person name="Hambleton S."/>
        </authorList>
    </citation>
    <scope>NUCLEOTIDE SEQUENCE</scope>
    <source>
        <strain evidence="2">DAOMC 238032</strain>
    </source>
</reference>
<evidence type="ECO:0000313" key="2">
    <source>
        <dbReference type="EMBL" id="KAE8257912.1"/>
    </source>
</evidence>
<gene>
    <name evidence="2" type="ORF">A4X03_0g4529</name>
</gene>
<reference evidence="2" key="1">
    <citation type="submission" date="2016-04" db="EMBL/GenBank/DDBJ databases">
        <authorList>
            <person name="Nguyen H.D."/>
            <person name="Kesanakurti P."/>
            <person name="Cullis J."/>
            <person name="Levesque C.A."/>
            <person name="Hambleton S."/>
        </authorList>
    </citation>
    <scope>NUCLEOTIDE SEQUENCE</scope>
    <source>
        <strain evidence="2">DAOMC 238032</strain>
    </source>
</reference>
<evidence type="ECO:0000313" key="3">
    <source>
        <dbReference type="Proteomes" id="UP000077671"/>
    </source>
</evidence>
<proteinExistence type="predicted"/>
<feature type="compositionally biased region" description="Basic and acidic residues" evidence="1">
    <location>
        <begin position="122"/>
        <end position="195"/>
    </location>
</feature>
<protein>
    <submittedName>
        <fullName evidence="2">Uncharacterized protein</fullName>
    </submittedName>
</protein>
<dbReference type="AlphaFoldDB" id="A0A8T8T9X7"/>
<sequence length="404" mass="45454">MRLAASPTLASGPLLVEDKKTDEELDELVDETNCADEYVDALWALVDQQCTPKAEALLLQAAKEMERLRSLEVMFDHLFQRQQEHLATLKKKPVTFRVHMDGSAKLYTSELAVRIMREAAEKKKEAEKERLAKANEKIRKKGDRAAKALRLREEKAARKEERDRKKAADVLAKEKRAKEAAAKEAEKAAQKEAAKAQKGNKRGADNVTEDIQPRTAVDSSSPEHPQAGLNSYDLAAEWSSDGIELYRPKNEAADEHHSRPALLGPLGKGHGSVKYTIKAKDDTFTVVTIHCIAELMKELASSIDRSGTLPKRVDAMILTQFIWQSLITTLKDLDAILTDDTRIRVTVRARTLKDALEKVRNLPLLNLEEYLHPIHPDFQAFQVRKHVVPASAFVEQATRLQRHV</sequence>
<evidence type="ECO:0000256" key="1">
    <source>
        <dbReference type="SAM" id="MobiDB-lite"/>
    </source>
</evidence>
<dbReference type="Proteomes" id="UP000077671">
    <property type="component" value="Unassembled WGS sequence"/>
</dbReference>
<dbReference type="EMBL" id="LWDD02000623">
    <property type="protein sequence ID" value="KAE8257912.1"/>
    <property type="molecule type" value="Genomic_DNA"/>
</dbReference>
<comment type="caution">
    <text evidence="2">The sequence shown here is derived from an EMBL/GenBank/DDBJ whole genome shotgun (WGS) entry which is preliminary data.</text>
</comment>
<accession>A0A8T8T9X7</accession>
<feature type="region of interest" description="Disordered" evidence="1">
    <location>
        <begin position="122"/>
        <end position="228"/>
    </location>
</feature>
<organism evidence="2 3">
    <name type="scientific">Tilletia caries</name>
    <name type="common">wheat bunt fungus</name>
    <dbReference type="NCBI Taxonomy" id="13290"/>
    <lineage>
        <taxon>Eukaryota</taxon>
        <taxon>Fungi</taxon>
        <taxon>Dikarya</taxon>
        <taxon>Basidiomycota</taxon>
        <taxon>Ustilaginomycotina</taxon>
        <taxon>Exobasidiomycetes</taxon>
        <taxon>Tilletiales</taxon>
        <taxon>Tilletiaceae</taxon>
        <taxon>Tilletia</taxon>
    </lineage>
</organism>
<name>A0A8T8T9X7_9BASI</name>